<dbReference type="NCBIfam" id="TIGR01167">
    <property type="entry name" value="LPXTG_anchor"/>
    <property type="match status" value="1"/>
</dbReference>
<keyword evidence="5" id="KW-1133">Transmembrane helix</keyword>
<keyword evidence="3" id="KW-0732">Signal</keyword>
<keyword evidence="2" id="KW-0964">Secreted</keyword>
<evidence type="ECO:0000256" key="2">
    <source>
        <dbReference type="ARBA" id="ARBA00022525"/>
    </source>
</evidence>
<proteinExistence type="predicted"/>
<feature type="domain" description="Gram-positive cocci surface proteins LPxTG" evidence="6">
    <location>
        <begin position="403"/>
        <end position="436"/>
    </location>
</feature>
<feature type="transmembrane region" description="Helical" evidence="5">
    <location>
        <begin position="412"/>
        <end position="432"/>
    </location>
</feature>
<dbReference type="Pfam" id="PF00746">
    <property type="entry name" value="Gram_pos_anchor"/>
    <property type="match status" value="1"/>
</dbReference>
<dbReference type="InterPro" id="IPR041033">
    <property type="entry name" value="SpaA_PFL_dom_1"/>
</dbReference>
<comment type="caution">
    <text evidence="7">The sequence shown here is derived from an EMBL/GenBank/DDBJ whole genome shotgun (WGS) entry which is preliminary data.</text>
</comment>
<dbReference type="Gene3D" id="2.60.40.10">
    <property type="entry name" value="Immunoglobulins"/>
    <property type="match status" value="2"/>
</dbReference>
<evidence type="ECO:0000313" key="8">
    <source>
        <dbReference type="Proteomes" id="UP000824049"/>
    </source>
</evidence>
<keyword evidence="4" id="KW-0572">Peptidoglycan-anchor</keyword>
<dbReference type="InterPro" id="IPR019931">
    <property type="entry name" value="LPXTG_anchor"/>
</dbReference>
<dbReference type="AlphaFoldDB" id="A0A9D2ELQ2"/>
<sequence>MDGIRLVYKTTDESVISQADLNTLISKADSASYVSNIAESLNPVEAQLKDEIAALEKSNPIPFGLYLVVEEEAPSGYVAGAPFFVQLPSMESDDETSTTEWFTDVVAHPKNASNDLTKKIIHDDGTEVDSDTVAANSKITYKVSGTVPYLTEGEIAAEDAKITISDILNNDSTLTFDRQNITFNFYNSKTDKTLLGSETLGVREAGKSFTLEITDKEKLAKYTGKYFEVTYVVSVGEISAEDQEDLNVNTATISKNGEANPEQPEVPVYTFGIKITKTGVDETGTASKALEGVEFGLYPDNNGTIGETVIVTDTTDKNGNLTFDGLDADYNNGQGTVYWLKEEATVNGYTLLANPIKVTLIPIIGEDGKSYTLNYKIDDQEEATSDTDRVADVTVENQKGFSLPATGGMGTYLFTIGGIVIMAGAAFALIAMKKRA</sequence>
<accession>A0A9D2ELQ2</accession>
<dbReference type="NCBIfam" id="NF033902">
    <property type="entry name" value="iso_D2_wall_anc"/>
    <property type="match status" value="1"/>
</dbReference>
<dbReference type="EMBL" id="DXBR01000062">
    <property type="protein sequence ID" value="HIZ39700.1"/>
    <property type="molecule type" value="Genomic_DNA"/>
</dbReference>
<gene>
    <name evidence="7" type="ORF">H9968_07225</name>
</gene>
<dbReference type="Pfam" id="PF17802">
    <property type="entry name" value="SpaA"/>
    <property type="match status" value="1"/>
</dbReference>
<keyword evidence="1" id="KW-0134">Cell wall</keyword>
<dbReference type="InterPro" id="IPR013783">
    <property type="entry name" value="Ig-like_fold"/>
</dbReference>
<protein>
    <submittedName>
        <fullName evidence="7">SpaH/EbpB family LPXTG-anchored major pilin</fullName>
    </submittedName>
</protein>
<name>A0A9D2ELQ2_9FIRM</name>
<evidence type="ECO:0000256" key="3">
    <source>
        <dbReference type="ARBA" id="ARBA00022729"/>
    </source>
</evidence>
<keyword evidence="5" id="KW-0472">Membrane</keyword>
<dbReference type="Proteomes" id="UP000824049">
    <property type="component" value="Unassembled WGS sequence"/>
</dbReference>
<evidence type="ECO:0000259" key="6">
    <source>
        <dbReference type="PROSITE" id="PS50847"/>
    </source>
</evidence>
<dbReference type="SUPFAM" id="SSF49478">
    <property type="entry name" value="Cna protein B-type domain"/>
    <property type="match status" value="1"/>
</dbReference>
<reference evidence="7" key="2">
    <citation type="submission" date="2021-04" db="EMBL/GenBank/DDBJ databases">
        <authorList>
            <person name="Gilroy R."/>
        </authorList>
    </citation>
    <scope>NUCLEOTIDE SEQUENCE</scope>
    <source>
        <strain evidence="7">CHK179-28034</strain>
    </source>
</reference>
<dbReference type="InterPro" id="IPR048052">
    <property type="entry name" value="FM1-like"/>
</dbReference>
<evidence type="ECO:0000313" key="7">
    <source>
        <dbReference type="EMBL" id="HIZ39700.1"/>
    </source>
</evidence>
<evidence type="ECO:0000256" key="5">
    <source>
        <dbReference type="SAM" id="Phobius"/>
    </source>
</evidence>
<organism evidence="7 8">
    <name type="scientific">Candidatus Anaerobutyricum stercoris</name>
    <dbReference type="NCBI Taxonomy" id="2838457"/>
    <lineage>
        <taxon>Bacteria</taxon>
        <taxon>Bacillati</taxon>
        <taxon>Bacillota</taxon>
        <taxon>Clostridia</taxon>
        <taxon>Lachnospirales</taxon>
        <taxon>Lachnospiraceae</taxon>
        <taxon>Anaerobutyricum</taxon>
    </lineage>
</organism>
<keyword evidence="5" id="KW-0812">Transmembrane</keyword>
<evidence type="ECO:0000256" key="1">
    <source>
        <dbReference type="ARBA" id="ARBA00022512"/>
    </source>
</evidence>
<reference evidence="7" key="1">
    <citation type="journal article" date="2021" name="PeerJ">
        <title>Extensive microbial diversity within the chicken gut microbiome revealed by metagenomics and culture.</title>
        <authorList>
            <person name="Gilroy R."/>
            <person name="Ravi A."/>
            <person name="Getino M."/>
            <person name="Pursley I."/>
            <person name="Horton D.L."/>
            <person name="Alikhan N.F."/>
            <person name="Baker D."/>
            <person name="Gharbi K."/>
            <person name="Hall N."/>
            <person name="Watson M."/>
            <person name="Adriaenssens E.M."/>
            <person name="Foster-Nyarko E."/>
            <person name="Jarju S."/>
            <person name="Secka A."/>
            <person name="Antonio M."/>
            <person name="Oren A."/>
            <person name="Chaudhuri R.R."/>
            <person name="La Ragione R."/>
            <person name="Hildebrand F."/>
            <person name="Pallen M.J."/>
        </authorList>
    </citation>
    <scope>NUCLEOTIDE SEQUENCE</scope>
    <source>
        <strain evidence="7">CHK179-28034</strain>
    </source>
</reference>
<dbReference type="PROSITE" id="PS50847">
    <property type="entry name" value="GRAM_POS_ANCHORING"/>
    <property type="match status" value="1"/>
</dbReference>
<evidence type="ECO:0000256" key="4">
    <source>
        <dbReference type="ARBA" id="ARBA00023088"/>
    </source>
</evidence>